<keyword evidence="4 6" id="KW-0863">Zinc-finger</keyword>
<dbReference type="PANTHER" id="PTHR15710">
    <property type="entry name" value="E3 UBIQUITIN-PROTEIN LIGASE PRAJA"/>
    <property type="match status" value="1"/>
</dbReference>
<evidence type="ECO:0000256" key="6">
    <source>
        <dbReference type="PROSITE-ProRule" id="PRU00175"/>
    </source>
</evidence>
<dbReference type="KEGG" id="mcha:111025085"/>
<dbReference type="InterPro" id="IPR001841">
    <property type="entry name" value="Znf_RING"/>
</dbReference>
<name>A0A6J1DWD8_MOMCH</name>
<organism evidence="8 9">
    <name type="scientific">Momordica charantia</name>
    <name type="common">Bitter gourd</name>
    <name type="synonym">Balsam pear</name>
    <dbReference type="NCBI Taxonomy" id="3673"/>
    <lineage>
        <taxon>Eukaryota</taxon>
        <taxon>Viridiplantae</taxon>
        <taxon>Streptophyta</taxon>
        <taxon>Embryophyta</taxon>
        <taxon>Tracheophyta</taxon>
        <taxon>Spermatophyta</taxon>
        <taxon>Magnoliopsida</taxon>
        <taxon>eudicotyledons</taxon>
        <taxon>Gunneridae</taxon>
        <taxon>Pentapetalae</taxon>
        <taxon>rosids</taxon>
        <taxon>fabids</taxon>
        <taxon>Cucurbitales</taxon>
        <taxon>Cucurbitaceae</taxon>
        <taxon>Momordiceae</taxon>
        <taxon>Momordica</taxon>
    </lineage>
</organism>
<evidence type="ECO:0000256" key="1">
    <source>
        <dbReference type="ARBA" id="ARBA00000900"/>
    </source>
</evidence>
<dbReference type="Pfam" id="PF13639">
    <property type="entry name" value="zf-RING_2"/>
    <property type="match status" value="1"/>
</dbReference>
<dbReference type="RefSeq" id="XP_022158635.1">
    <property type="nucleotide sequence ID" value="XM_022302943.1"/>
</dbReference>
<keyword evidence="3" id="KW-0479">Metal-binding</keyword>
<evidence type="ECO:0000313" key="9">
    <source>
        <dbReference type="RefSeq" id="XP_022158635.1"/>
    </source>
</evidence>
<comment type="catalytic activity">
    <reaction evidence="1">
        <text>S-ubiquitinyl-[E2 ubiquitin-conjugating enzyme]-L-cysteine + [acceptor protein]-L-lysine = [E2 ubiquitin-conjugating enzyme]-L-cysteine + N(6)-ubiquitinyl-[acceptor protein]-L-lysine.</text>
        <dbReference type="EC" id="2.3.2.27"/>
    </reaction>
</comment>
<dbReference type="GO" id="GO:0005737">
    <property type="term" value="C:cytoplasm"/>
    <property type="evidence" value="ECO:0007669"/>
    <property type="project" value="TreeGrafter"/>
</dbReference>
<dbReference type="SUPFAM" id="SSF57850">
    <property type="entry name" value="RING/U-box"/>
    <property type="match status" value="1"/>
</dbReference>
<dbReference type="Proteomes" id="UP000504603">
    <property type="component" value="Unplaced"/>
</dbReference>
<dbReference type="GO" id="GO:0008270">
    <property type="term" value="F:zinc ion binding"/>
    <property type="evidence" value="ECO:0007669"/>
    <property type="project" value="UniProtKB-KW"/>
</dbReference>
<dbReference type="OrthoDB" id="4348522at2759"/>
<feature type="domain" description="RING-type" evidence="7">
    <location>
        <begin position="128"/>
        <end position="177"/>
    </location>
</feature>
<dbReference type="PANTHER" id="PTHR15710:SF217">
    <property type="entry name" value="E3 UBIQUITIN-PROTEIN LIGASE RDUF2"/>
    <property type="match status" value="1"/>
</dbReference>
<dbReference type="GO" id="GO:0016567">
    <property type="term" value="P:protein ubiquitination"/>
    <property type="evidence" value="ECO:0007669"/>
    <property type="project" value="TreeGrafter"/>
</dbReference>
<evidence type="ECO:0000313" key="8">
    <source>
        <dbReference type="Proteomes" id="UP000504603"/>
    </source>
</evidence>
<dbReference type="GO" id="GO:0061630">
    <property type="term" value="F:ubiquitin protein ligase activity"/>
    <property type="evidence" value="ECO:0007669"/>
    <property type="project" value="UniProtKB-EC"/>
</dbReference>
<dbReference type="AlphaFoldDB" id="A0A6J1DWD8"/>
<proteinExistence type="predicted"/>
<keyword evidence="5" id="KW-0862">Zinc</keyword>
<keyword evidence="8" id="KW-1185">Reference proteome</keyword>
<dbReference type="SMART" id="SM00184">
    <property type="entry name" value="RING"/>
    <property type="match status" value="1"/>
</dbReference>
<gene>
    <name evidence="9" type="primary">LOC111025085</name>
</gene>
<dbReference type="PROSITE" id="PS50089">
    <property type="entry name" value="ZF_RING_2"/>
    <property type="match status" value="1"/>
</dbReference>
<reference evidence="9" key="1">
    <citation type="submission" date="2025-08" db="UniProtKB">
        <authorList>
            <consortium name="RefSeq"/>
        </authorList>
    </citation>
    <scope>IDENTIFICATION</scope>
    <source>
        <strain evidence="9">OHB3-1</strain>
    </source>
</reference>
<protein>
    <recommendedName>
        <fullName evidence="2">RING-type E3 ubiquitin transferase</fullName>
        <ecNumber evidence="2">2.3.2.27</ecNumber>
    </recommendedName>
</protein>
<sequence length="189" mass="21955">MFCFVDYQLPECIINRGIGDKTLQRFLSWQFKEYEDSINIQVMTHQIINHWLHVKREGVAATTQDHNDNSNSNAFGRVFPLEVTLHLWNSVIHYDYDYAMVPASEVGIEKMLKTVKFEEIVLESATTCVICLEEITTMPNQDIDSGMLLLQIPCLHVFHGRCIKKWLNNSHYCPTCRFQMPTNSTNSHQ</sequence>
<evidence type="ECO:0000256" key="2">
    <source>
        <dbReference type="ARBA" id="ARBA00012483"/>
    </source>
</evidence>
<evidence type="ECO:0000259" key="7">
    <source>
        <dbReference type="PROSITE" id="PS50089"/>
    </source>
</evidence>
<dbReference type="EC" id="2.3.2.27" evidence="2"/>
<accession>A0A6J1DWD8</accession>
<evidence type="ECO:0000256" key="4">
    <source>
        <dbReference type="ARBA" id="ARBA00022771"/>
    </source>
</evidence>
<dbReference type="GeneID" id="111025085"/>
<dbReference type="InterPro" id="IPR013083">
    <property type="entry name" value="Znf_RING/FYVE/PHD"/>
</dbReference>
<evidence type="ECO:0000256" key="3">
    <source>
        <dbReference type="ARBA" id="ARBA00022723"/>
    </source>
</evidence>
<evidence type="ECO:0000256" key="5">
    <source>
        <dbReference type="ARBA" id="ARBA00022833"/>
    </source>
</evidence>
<dbReference type="Gene3D" id="3.30.40.10">
    <property type="entry name" value="Zinc/RING finger domain, C3HC4 (zinc finger)"/>
    <property type="match status" value="1"/>
</dbReference>